<feature type="signal peptide" evidence="1">
    <location>
        <begin position="1"/>
        <end position="22"/>
    </location>
</feature>
<protein>
    <recommendedName>
        <fullName evidence="2">Rhodanese domain-containing protein</fullName>
    </recommendedName>
</protein>
<evidence type="ECO:0000259" key="2">
    <source>
        <dbReference type="PROSITE" id="PS50206"/>
    </source>
</evidence>
<dbReference type="InterPro" id="IPR001763">
    <property type="entry name" value="Rhodanese-like_dom"/>
</dbReference>
<dbReference type="SUPFAM" id="SSF52821">
    <property type="entry name" value="Rhodanese/Cell cycle control phosphatase"/>
    <property type="match status" value="1"/>
</dbReference>
<gene>
    <name evidence="3" type="ORF">CASFOL_038147</name>
</gene>
<dbReference type="PROSITE" id="PS50206">
    <property type="entry name" value="RHODANESE_3"/>
    <property type="match status" value="1"/>
</dbReference>
<organism evidence="3 4">
    <name type="scientific">Castilleja foliolosa</name>
    <dbReference type="NCBI Taxonomy" id="1961234"/>
    <lineage>
        <taxon>Eukaryota</taxon>
        <taxon>Viridiplantae</taxon>
        <taxon>Streptophyta</taxon>
        <taxon>Embryophyta</taxon>
        <taxon>Tracheophyta</taxon>
        <taxon>Spermatophyta</taxon>
        <taxon>Magnoliopsida</taxon>
        <taxon>eudicotyledons</taxon>
        <taxon>Gunneridae</taxon>
        <taxon>Pentapetalae</taxon>
        <taxon>asterids</taxon>
        <taxon>lamiids</taxon>
        <taxon>Lamiales</taxon>
        <taxon>Orobanchaceae</taxon>
        <taxon>Pedicularideae</taxon>
        <taxon>Castillejinae</taxon>
        <taxon>Castilleja</taxon>
    </lineage>
</organism>
<accession>A0ABD3BK60</accession>
<dbReference type="PANTHER" id="PTHR34209">
    <property type="entry name" value="RHODANESE/CELL CYCLE CONTROL PHOSPHATASE SUPERFAMILY PROTEIN"/>
    <property type="match status" value="1"/>
</dbReference>
<evidence type="ECO:0000313" key="4">
    <source>
        <dbReference type="Proteomes" id="UP001632038"/>
    </source>
</evidence>
<dbReference type="PANTHER" id="PTHR34209:SF1">
    <property type="entry name" value="CALCIUM SENSING RECEPTOR, CHLOROPLASTIC"/>
    <property type="match status" value="1"/>
</dbReference>
<dbReference type="Gene3D" id="3.40.250.10">
    <property type="entry name" value="Rhodanese-like domain"/>
    <property type="match status" value="1"/>
</dbReference>
<sequence>MSNLHFHVALSASLTIIPFLITSPKFQTNIHQPTKEWERVVMAIGASSTARTPPLTLPPPLSPPPETILIPSKINTLSRSHQLTLAKSLSLPATAILPLFAAPYEAKAQIVPKEQIVSTFTQVESTIDQIQELGSNFFSTASQVIGPVTNAVKLGLDAAFPIIKGAGEQAVKIASPVVSEASIKAQEAIQSAGIDAQPVITAAKTVADAAQQTTKLIDGAKPIATSTFETISTAEPAVILGAGGALFIASLLFPPILSAISFSLRGYQGDLTPAQTLDLMSTKNYIMVDIRSEEDKNKAGVPRLPPSAKNKLISIPLEELPSKLRSLVRSVKNVNAELVALKISYLKKINKGSNVVILDSYSDSAKIVARALTKLGFKSCWIVSDGFSGSKGWLQSRLGTDSYNLSFAQVISPSRVISAAGKRLGTTSSTKLLPGRPD</sequence>
<keyword evidence="4" id="KW-1185">Reference proteome</keyword>
<reference evidence="4" key="1">
    <citation type="journal article" date="2024" name="IScience">
        <title>Strigolactones Initiate the Formation of Haustorium-like Structures in Castilleja.</title>
        <authorList>
            <person name="Buerger M."/>
            <person name="Peterson D."/>
            <person name="Chory J."/>
        </authorList>
    </citation>
    <scope>NUCLEOTIDE SEQUENCE [LARGE SCALE GENOMIC DNA]</scope>
</reference>
<name>A0ABD3BK60_9LAMI</name>
<evidence type="ECO:0000313" key="3">
    <source>
        <dbReference type="EMBL" id="KAL3617826.1"/>
    </source>
</evidence>
<feature type="domain" description="Rhodanese" evidence="2">
    <location>
        <begin position="281"/>
        <end position="402"/>
    </location>
</feature>
<dbReference type="InterPro" id="IPR036873">
    <property type="entry name" value="Rhodanese-like_dom_sf"/>
</dbReference>
<dbReference type="Proteomes" id="UP001632038">
    <property type="component" value="Unassembled WGS sequence"/>
</dbReference>
<keyword evidence="1" id="KW-0732">Signal</keyword>
<comment type="caution">
    <text evidence="3">The sequence shown here is derived from an EMBL/GenBank/DDBJ whole genome shotgun (WGS) entry which is preliminary data.</text>
</comment>
<dbReference type="EMBL" id="JAVIJP010000081">
    <property type="protein sequence ID" value="KAL3617826.1"/>
    <property type="molecule type" value="Genomic_DNA"/>
</dbReference>
<evidence type="ECO:0000256" key="1">
    <source>
        <dbReference type="SAM" id="SignalP"/>
    </source>
</evidence>
<proteinExistence type="predicted"/>
<dbReference type="AlphaFoldDB" id="A0ABD3BK60"/>
<dbReference type="InterPro" id="IPR044690">
    <property type="entry name" value="CAS_plant"/>
</dbReference>
<dbReference type="Pfam" id="PF00581">
    <property type="entry name" value="Rhodanese"/>
    <property type="match status" value="1"/>
</dbReference>
<feature type="chain" id="PRO_5044872674" description="Rhodanese domain-containing protein" evidence="1">
    <location>
        <begin position="23"/>
        <end position="438"/>
    </location>
</feature>